<name>A0AA90YR06_9RHOB</name>
<sequence length="188" mass="20759">MEIDTKTALLNSAEFAVRSKGFDGFSYADLANDVGIRKASIHYHFPTKAALSAALMTRYHTEFTGRCDEIEETCDTAGGRMRALIALYRAALNDGKTLCLCVSLIISRESLSNEVTDKIREFRRMMTRWIENVFALGKTDHSITGVEDPKAEARAALALLEGAHLTARAENSAQTFDDAMETLTARCL</sequence>
<evidence type="ECO:0000256" key="4">
    <source>
        <dbReference type="PROSITE-ProRule" id="PRU00335"/>
    </source>
</evidence>
<protein>
    <submittedName>
        <fullName evidence="6">TetR family transcriptional regulator</fullName>
    </submittedName>
</protein>
<dbReference type="Pfam" id="PF00440">
    <property type="entry name" value="TetR_N"/>
    <property type="match status" value="1"/>
</dbReference>
<proteinExistence type="predicted"/>
<dbReference type="PANTHER" id="PTHR47506">
    <property type="entry name" value="TRANSCRIPTIONAL REGULATORY PROTEIN"/>
    <property type="match status" value="1"/>
</dbReference>
<evidence type="ECO:0000256" key="3">
    <source>
        <dbReference type="ARBA" id="ARBA00023163"/>
    </source>
</evidence>
<dbReference type="GO" id="GO:0003677">
    <property type="term" value="F:DNA binding"/>
    <property type="evidence" value="ECO:0007669"/>
    <property type="project" value="UniProtKB-UniRule"/>
</dbReference>
<feature type="domain" description="HTH tetR-type" evidence="5">
    <location>
        <begin position="3"/>
        <end position="63"/>
    </location>
</feature>
<comment type="caution">
    <text evidence="6">The sequence shown here is derived from an EMBL/GenBank/DDBJ whole genome shotgun (WGS) entry which is preliminary data.</text>
</comment>
<gene>
    <name evidence="6" type="ORF">GS634_00265</name>
</gene>
<reference evidence="6" key="1">
    <citation type="submission" date="2019-12" db="EMBL/GenBank/DDBJ databases">
        <title>Ruegeria JWLKs population differentiation of coral mucus and skeleton niches.</title>
        <authorList>
            <person name="Luo D."/>
        </authorList>
    </citation>
    <scope>NUCLEOTIDE SEQUENCE</scope>
    <source>
        <strain evidence="6">HKCCD6181</strain>
    </source>
</reference>
<dbReference type="InterPro" id="IPR036271">
    <property type="entry name" value="Tet_transcr_reg_TetR-rel_C_sf"/>
</dbReference>
<dbReference type="AlphaFoldDB" id="A0AA90YR06"/>
<dbReference type="InterPro" id="IPR009057">
    <property type="entry name" value="Homeodomain-like_sf"/>
</dbReference>
<dbReference type="Gene3D" id="1.10.357.10">
    <property type="entry name" value="Tetracycline Repressor, domain 2"/>
    <property type="match status" value="1"/>
</dbReference>
<dbReference type="RefSeq" id="WP_171327755.1">
    <property type="nucleotide sequence ID" value="NZ_WVRA01000001.1"/>
</dbReference>
<keyword evidence="3" id="KW-0804">Transcription</keyword>
<dbReference type="InterPro" id="IPR001647">
    <property type="entry name" value="HTH_TetR"/>
</dbReference>
<dbReference type="Proteomes" id="UP000597886">
    <property type="component" value="Unassembled WGS sequence"/>
</dbReference>
<evidence type="ECO:0000256" key="1">
    <source>
        <dbReference type="ARBA" id="ARBA00023015"/>
    </source>
</evidence>
<dbReference type="EMBL" id="WVRA01000001">
    <property type="protein sequence ID" value="NOE16550.1"/>
    <property type="molecule type" value="Genomic_DNA"/>
</dbReference>
<dbReference type="PROSITE" id="PS50977">
    <property type="entry name" value="HTH_TETR_2"/>
    <property type="match status" value="1"/>
</dbReference>
<accession>A0AA90YR06</accession>
<evidence type="ECO:0000313" key="7">
    <source>
        <dbReference type="Proteomes" id="UP000597886"/>
    </source>
</evidence>
<keyword evidence="1" id="KW-0805">Transcription regulation</keyword>
<dbReference type="SUPFAM" id="SSF46689">
    <property type="entry name" value="Homeodomain-like"/>
    <property type="match status" value="1"/>
</dbReference>
<evidence type="ECO:0000256" key="2">
    <source>
        <dbReference type="ARBA" id="ARBA00023125"/>
    </source>
</evidence>
<evidence type="ECO:0000259" key="5">
    <source>
        <dbReference type="PROSITE" id="PS50977"/>
    </source>
</evidence>
<dbReference type="SUPFAM" id="SSF48498">
    <property type="entry name" value="Tetracyclin repressor-like, C-terminal domain"/>
    <property type="match status" value="1"/>
</dbReference>
<evidence type="ECO:0000313" key="6">
    <source>
        <dbReference type="EMBL" id="NOE16550.1"/>
    </source>
</evidence>
<feature type="DNA-binding region" description="H-T-H motif" evidence="4">
    <location>
        <begin position="26"/>
        <end position="45"/>
    </location>
</feature>
<organism evidence="6 7">
    <name type="scientific">Ruegeria atlantica</name>
    <dbReference type="NCBI Taxonomy" id="81569"/>
    <lineage>
        <taxon>Bacteria</taxon>
        <taxon>Pseudomonadati</taxon>
        <taxon>Pseudomonadota</taxon>
        <taxon>Alphaproteobacteria</taxon>
        <taxon>Rhodobacterales</taxon>
        <taxon>Roseobacteraceae</taxon>
        <taxon>Ruegeria</taxon>
    </lineage>
</organism>
<dbReference type="PANTHER" id="PTHR47506:SF6">
    <property type="entry name" value="HTH-TYPE TRANSCRIPTIONAL REPRESSOR NEMR"/>
    <property type="match status" value="1"/>
</dbReference>
<keyword evidence="2 4" id="KW-0238">DNA-binding</keyword>